<dbReference type="AlphaFoldDB" id="Q7MK84"/>
<sequence>MALPALDVSENKNNSPHVVILGAGASFAAFPNGDKNGRKLPLMYNLVEVLGIGYLFEKHGVKYDGENFEAVYDQLSKSGQHEELVQEIETAVEEYFRDMELPDEPTIYDYLILSHRPKDIIATFNWDPFLAQAYQRNMRAVGFENMPRIVFLHGNVSIGACMPCKTKGWVYNRCDSCGKQFTPSKLLYPVSDKNYSADPLLFGEWDELQRHVKHAYFVTVFGYSAPVTDAEARKLLLDVWQENQVKDFALIEVIDIKSSEEVKASWADFIVRENYAIYNDFFNTYAAVHPRRSCDAYAMATLQQSPWQDNPFVKGQTLKELQEWTLNLVKEEQGVLSSKGVTK</sequence>
<evidence type="ECO:0000313" key="1">
    <source>
        <dbReference type="EMBL" id="BAC94688.1"/>
    </source>
</evidence>
<gene>
    <name evidence="1" type="ordered locus">VV1924</name>
</gene>
<reference evidence="1 2" key="1">
    <citation type="journal article" date="2003" name="Genome Res.">
        <title>Comparative genome analysis of Vibrio vulnificus, a marine pathogen.</title>
        <authorList>
            <person name="Chen C.Y."/>
            <person name="Wu K.M."/>
            <person name="Chang Y.C."/>
            <person name="Chang C.H."/>
            <person name="Tsai H.C."/>
            <person name="Liao T.L."/>
            <person name="Liu Y.M."/>
            <person name="Chen H.J."/>
            <person name="Shen A.B."/>
            <person name="Li J.C."/>
            <person name="Su T.L."/>
            <person name="Shao C.P."/>
            <person name="Lee C.T."/>
            <person name="Hor L.I."/>
            <person name="Tsai S.F."/>
        </authorList>
    </citation>
    <scope>NUCLEOTIDE SEQUENCE [LARGE SCALE GENOMIC DNA]</scope>
    <source>
        <strain evidence="1 2">YJ016</strain>
    </source>
</reference>
<dbReference type="Proteomes" id="UP000002675">
    <property type="component" value="Chromosome I"/>
</dbReference>
<evidence type="ECO:0000313" key="2">
    <source>
        <dbReference type="Proteomes" id="UP000002675"/>
    </source>
</evidence>
<dbReference type="HOGENOM" id="CLU_068620_0_0_6"/>
<dbReference type="PATRIC" id="fig|196600.6.peg.1947"/>
<protein>
    <recommendedName>
        <fullName evidence="3">Deacetylase sirtuin-type domain-containing protein</fullName>
    </recommendedName>
</protein>
<dbReference type="EMBL" id="BA000037">
    <property type="protein sequence ID" value="BAC94688.1"/>
    <property type="molecule type" value="Genomic_DNA"/>
</dbReference>
<evidence type="ECO:0008006" key="3">
    <source>
        <dbReference type="Google" id="ProtNLM"/>
    </source>
</evidence>
<proteinExistence type="predicted"/>
<dbReference type="KEGG" id="vvy:VV1924"/>
<name>Q7MK84_VIBVY</name>
<dbReference type="RefSeq" id="WP_005475708.1">
    <property type="nucleotide sequence ID" value="NC_005139.1"/>
</dbReference>
<accession>Q7MK84</accession>
<organism evidence="1 2">
    <name type="scientific">Vibrio vulnificus (strain YJ016)</name>
    <dbReference type="NCBI Taxonomy" id="196600"/>
    <lineage>
        <taxon>Bacteria</taxon>
        <taxon>Pseudomonadati</taxon>
        <taxon>Pseudomonadota</taxon>
        <taxon>Gammaproteobacteria</taxon>
        <taxon>Vibrionales</taxon>
        <taxon>Vibrionaceae</taxon>
        <taxon>Vibrio</taxon>
    </lineage>
</organism>